<keyword evidence="6" id="KW-0479">Metal-binding</keyword>
<keyword evidence="6" id="KW-0863">Zinc-finger</keyword>
<evidence type="ECO:0000313" key="10">
    <source>
        <dbReference type="Proteomes" id="UP000499080"/>
    </source>
</evidence>
<keyword evidence="6" id="KW-0862">Zinc</keyword>
<dbReference type="GO" id="GO:0006508">
    <property type="term" value="P:proteolysis"/>
    <property type="evidence" value="ECO:0007669"/>
    <property type="project" value="InterPro"/>
</dbReference>
<dbReference type="Gene3D" id="2.40.70.10">
    <property type="entry name" value="Acid Proteases"/>
    <property type="match status" value="1"/>
</dbReference>
<dbReference type="GO" id="GO:0004190">
    <property type="term" value="F:aspartic-type endopeptidase activity"/>
    <property type="evidence" value="ECO:0007669"/>
    <property type="project" value="InterPro"/>
</dbReference>
<dbReference type="InterPro" id="IPR021109">
    <property type="entry name" value="Peptidase_aspartic_dom_sf"/>
</dbReference>
<keyword evidence="3" id="KW-0548">Nucleotidyltransferase</keyword>
<dbReference type="Pfam" id="PF17921">
    <property type="entry name" value="Integrase_H2C2"/>
    <property type="match status" value="1"/>
</dbReference>
<dbReference type="EC" id="2.7.7.49" evidence="1"/>
<dbReference type="Gene3D" id="1.10.340.70">
    <property type="match status" value="1"/>
</dbReference>
<evidence type="ECO:0000256" key="1">
    <source>
        <dbReference type="ARBA" id="ARBA00012493"/>
    </source>
</evidence>
<organism evidence="9 10">
    <name type="scientific">Araneus ventricosus</name>
    <name type="common">Orbweaver spider</name>
    <name type="synonym">Epeira ventricosa</name>
    <dbReference type="NCBI Taxonomy" id="182803"/>
    <lineage>
        <taxon>Eukaryota</taxon>
        <taxon>Metazoa</taxon>
        <taxon>Ecdysozoa</taxon>
        <taxon>Arthropoda</taxon>
        <taxon>Chelicerata</taxon>
        <taxon>Arachnida</taxon>
        <taxon>Araneae</taxon>
        <taxon>Araneomorphae</taxon>
        <taxon>Entelegynae</taxon>
        <taxon>Araneoidea</taxon>
        <taxon>Araneidae</taxon>
        <taxon>Araneus</taxon>
    </lineage>
</organism>
<dbReference type="GO" id="GO:0008270">
    <property type="term" value="F:zinc ion binding"/>
    <property type="evidence" value="ECO:0007669"/>
    <property type="project" value="UniProtKB-KW"/>
</dbReference>
<dbReference type="GO" id="GO:0004519">
    <property type="term" value="F:endonuclease activity"/>
    <property type="evidence" value="ECO:0007669"/>
    <property type="project" value="UniProtKB-KW"/>
</dbReference>
<feature type="region of interest" description="Disordered" evidence="7">
    <location>
        <begin position="278"/>
        <end position="301"/>
    </location>
</feature>
<keyword evidence="10" id="KW-1185">Reference proteome</keyword>
<evidence type="ECO:0000256" key="6">
    <source>
        <dbReference type="PROSITE-ProRule" id="PRU00047"/>
    </source>
</evidence>
<evidence type="ECO:0000256" key="7">
    <source>
        <dbReference type="SAM" id="MobiDB-lite"/>
    </source>
</evidence>
<gene>
    <name evidence="9" type="ORF">AVEN_186921_1</name>
</gene>
<keyword evidence="2" id="KW-0808">Transferase</keyword>
<feature type="domain" description="CCHC-type" evidence="8">
    <location>
        <begin position="40"/>
        <end position="53"/>
    </location>
</feature>
<dbReference type="SUPFAM" id="SSF50630">
    <property type="entry name" value="Acid proteases"/>
    <property type="match status" value="1"/>
</dbReference>
<dbReference type="GO" id="GO:0003964">
    <property type="term" value="F:RNA-directed DNA polymerase activity"/>
    <property type="evidence" value="ECO:0007669"/>
    <property type="project" value="UniProtKB-EC"/>
</dbReference>
<dbReference type="OrthoDB" id="6766746at2759"/>
<comment type="caution">
    <text evidence="9">The sequence shown here is derived from an EMBL/GenBank/DDBJ whole genome shotgun (WGS) entry which is preliminary data.</text>
</comment>
<name>A0A4Y2L3K7_ARAVE</name>
<feature type="compositionally biased region" description="Polar residues" evidence="7">
    <location>
        <begin position="283"/>
        <end position="301"/>
    </location>
</feature>
<evidence type="ECO:0000313" key="9">
    <source>
        <dbReference type="EMBL" id="GBN09178.1"/>
    </source>
</evidence>
<evidence type="ECO:0000256" key="3">
    <source>
        <dbReference type="ARBA" id="ARBA00022695"/>
    </source>
</evidence>
<evidence type="ECO:0000259" key="8">
    <source>
        <dbReference type="PROSITE" id="PS50158"/>
    </source>
</evidence>
<dbReference type="InterPro" id="IPR050951">
    <property type="entry name" value="Retrovirus_Pol_polyprotein"/>
</dbReference>
<evidence type="ECO:0000256" key="4">
    <source>
        <dbReference type="ARBA" id="ARBA00022722"/>
    </source>
</evidence>
<dbReference type="CDD" id="cd00303">
    <property type="entry name" value="retropepsin_like"/>
    <property type="match status" value="1"/>
</dbReference>
<dbReference type="PANTHER" id="PTHR37984:SF5">
    <property type="entry name" value="PROTEIN NYNRIN-LIKE"/>
    <property type="match status" value="1"/>
</dbReference>
<evidence type="ECO:0000256" key="2">
    <source>
        <dbReference type="ARBA" id="ARBA00022679"/>
    </source>
</evidence>
<dbReference type="Proteomes" id="UP000499080">
    <property type="component" value="Unassembled WGS sequence"/>
</dbReference>
<keyword evidence="5" id="KW-0255">Endonuclease</keyword>
<protein>
    <recommendedName>
        <fullName evidence="1">RNA-directed DNA polymerase</fullName>
        <ecNumber evidence="1">2.7.7.49</ecNumber>
    </recommendedName>
</protein>
<dbReference type="PROSITE" id="PS50158">
    <property type="entry name" value="ZF_CCHC"/>
    <property type="match status" value="1"/>
</dbReference>
<dbReference type="EMBL" id="BGPR01005328">
    <property type="protein sequence ID" value="GBN09178.1"/>
    <property type="molecule type" value="Genomic_DNA"/>
</dbReference>
<feature type="region of interest" description="Disordered" evidence="7">
    <location>
        <begin position="367"/>
        <end position="386"/>
    </location>
</feature>
<keyword evidence="4" id="KW-0540">Nuclease</keyword>
<sequence>MILGKKEMIIFECLLKALEKIVNSLAAEQDALRRNPNVVCWKCFKKGHVQRACQANDAYPGKLTCGRLAQRKIPTLNKSPEEGLKVSALSGGGHVLDMEGSICGIPCLFLVDTGANITLLRAGVACKLKERLIFTAPNLTLKTATGEKVKIQGKLDASIEFRSRKFQHRVYVADITDSCILGLDFLQKFKFTSRIQEVLREIHDNTSGGHFRVIKTLRETRERFYWGRHDVEKWCRECQACGVRKGSKTEQGKSVTGRTPAEMSYDRTRSFTCDILFGRPRDTPSSPTNSEARLESEQASAGEQIKLCRERLKTRYDSRATGHRFKDGDLVSVYNPKRRRGLSPKLQQNWEGPYTFVKKLNDVVYRGRPMPSQNHPYKSASPIQGH</sequence>
<accession>A0A4Y2L3K7</accession>
<evidence type="ECO:0000256" key="5">
    <source>
        <dbReference type="ARBA" id="ARBA00022759"/>
    </source>
</evidence>
<reference evidence="9 10" key="1">
    <citation type="journal article" date="2019" name="Sci. Rep.">
        <title>Orb-weaving spider Araneus ventricosus genome elucidates the spidroin gene catalogue.</title>
        <authorList>
            <person name="Kono N."/>
            <person name="Nakamura H."/>
            <person name="Ohtoshi R."/>
            <person name="Moran D.A.P."/>
            <person name="Shinohara A."/>
            <person name="Yoshida Y."/>
            <person name="Fujiwara M."/>
            <person name="Mori M."/>
            <person name="Tomita M."/>
            <person name="Arakawa K."/>
        </authorList>
    </citation>
    <scope>NUCLEOTIDE SEQUENCE [LARGE SCALE GENOMIC DNA]</scope>
</reference>
<dbReference type="Pfam" id="PF13975">
    <property type="entry name" value="gag-asp_proteas"/>
    <property type="match status" value="1"/>
</dbReference>
<dbReference type="InterPro" id="IPR041588">
    <property type="entry name" value="Integrase_H2C2"/>
</dbReference>
<dbReference type="GO" id="GO:0003676">
    <property type="term" value="F:nucleic acid binding"/>
    <property type="evidence" value="ECO:0007669"/>
    <property type="project" value="InterPro"/>
</dbReference>
<dbReference type="InterPro" id="IPR001969">
    <property type="entry name" value="Aspartic_peptidase_AS"/>
</dbReference>
<keyword evidence="5" id="KW-0378">Hydrolase</keyword>
<proteinExistence type="predicted"/>
<dbReference type="PROSITE" id="PS00141">
    <property type="entry name" value="ASP_PROTEASE"/>
    <property type="match status" value="1"/>
</dbReference>
<dbReference type="AlphaFoldDB" id="A0A4Y2L3K7"/>
<dbReference type="InterPro" id="IPR001878">
    <property type="entry name" value="Znf_CCHC"/>
</dbReference>
<dbReference type="PANTHER" id="PTHR37984">
    <property type="entry name" value="PROTEIN CBG26694"/>
    <property type="match status" value="1"/>
</dbReference>